<dbReference type="InterPro" id="IPR006935">
    <property type="entry name" value="Helicase/UvrB_N"/>
</dbReference>
<dbReference type="PANTHER" id="PTHR47396">
    <property type="entry name" value="TYPE I RESTRICTION ENZYME ECOKI R PROTEIN"/>
    <property type="match status" value="1"/>
</dbReference>
<feature type="domain" description="Helicase ATP-binding" evidence="2">
    <location>
        <begin position="168"/>
        <end position="356"/>
    </location>
</feature>
<keyword evidence="3" id="KW-0540">Nuclease</keyword>
<dbReference type="GO" id="GO:0006304">
    <property type="term" value="P:DNA modification"/>
    <property type="evidence" value="ECO:0007669"/>
    <property type="project" value="InterPro"/>
</dbReference>
<dbReference type="SMART" id="SM00487">
    <property type="entry name" value="DEXDc"/>
    <property type="match status" value="1"/>
</dbReference>
<protein>
    <submittedName>
        <fullName evidence="3">Restriction endonuclease subunit R</fullName>
    </submittedName>
</protein>
<dbReference type="GO" id="GO:0016787">
    <property type="term" value="F:hydrolase activity"/>
    <property type="evidence" value="ECO:0007669"/>
    <property type="project" value="InterPro"/>
</dbReference>
<dbReference type="PROSITE" id="PS51192">
    <property type="entry name" value="HELICASE_ATP_BIND_1"/>
    <property type="match status" value="1"/>
</dbReference>
<dbReference type="Gene3D" id="3.40.50.300">
    <property type="entry name" value="P-loop containing nucleotide triphosphate hydrolases"/>
    <property type="match status" value="2"/>
</dbReference>
<dbReference type="GO" id="GO:0003677">
    <property type="term" value="F:DNA binding"/>
    <property type="evidence" value="ECO:0007669"/>
    <property type="project" value="InterPro"/>
</dbReference>
<dbReference type="CDD" id="cd18032">
    <property type="entry name" value="DEXHc_RE_I_III_res"/>
    <property type="match status" value="1"/>
</dbReference>
<dbReference type="GO" id="GO:0005829">
    <property type="term" value="C:cytosol"/>
    <property type="evidence" value="ECO:0007669"/>
    <property type="project" value="TreeGrafter"/>
</dbReference>
<dbReference type="InterPro" id="IPR050742">
    <property type="entry name" value="Helicase_Restrict-Modif_Enz"/>
</dbReference>
<gene>
    <name evidence="3" type="ORF">CJ669_09820</name>
</gene>
<feature type="coiled-coil region" evidence="1">
    <location>
        <begin position="611"/>
        <end position="638"/>
    </location>
</feature>
<dbReference type="InterPro" id="IPR027417">
    <property type="entry name" value="P-loop_NTPase"/>
</dbReference>
<dbReference type="SUPFAM" id="SSF52540">
    <property type="entry name" value="P-loop containing nucleoside triphosphate hydrolases"/>
    <property type="match status" value="2"/>
</dbReference>
<dbReference type="InterPro" id="IPR014001">
    <property type="entry name" value="Helicase_ATP-bd"/>
</dbReference>
<evidence type="ECO:0000313" key="3">
    <source>
        <dbReference type="EMBL" id="PRM87009.1"/>
    </source>
</evidence>
<reference evidence="3 4" key="1">
    <citation type="submission" date="2017-09" db="EMBL/GenBank/DDBJ databases">
        <title>Reassesment of A. cryaerophilus.</title>
        <authorList>
            <person name="Perez-Cataluna A."/>
            <person name="Collado L."/>
            <person name="Salgado O."/>
            <person name="Lefinanco V."/>
            <person name="Figueras M.J."/>
        </authorList>
    </citation>
    <scope>NUCLEOTIDE SEQUENCE [LARGE SCALE GENOMIC DNA]</scope>
    <source>
        <strain evidence="3 4">LMG 9861</strain>
    </source>
</reference>
<keyword evidence="1" id="KW-0175">Coiled coil</keyword>
<dbReference type="GO" id="GO:0004519">
    <property type="term" value="F:endonuclease activity"/>
    <property type="evidence" value="ECO:0007669"/>
    <property type="project" value="UniProtKB-KW"/>
</dbReference>
<dbReference type="Pfam" id="PF04851">
    <property type="entry name" value="ResIII"/>
    <property type="match status" value="1"/>
</dbReference>
<dbReference type="AlphaFoldDB" id="A0A2S9SK98"/>
<sequence>MNPEEQARVNIDKLLEQSGWLVQDYKHLNLGASLGIAVREFPTLKGPADYMLFIKRKAVGVLEAKPEGVTLSGVTEQSERYLENFPDDIPHITPLRFAYESTGVETIFRDRLDIDTRSRRVFSFHKPETLQELMKEDTTLRNRLKSFPPLITDALRDAQVEAITNLEKSFGENHPRALIQMATGSGKTFTAINFSYRLIQHAKAKRVLFLVDRGNLGKQTFKEFQAFATPDDGRKFTEIYNVQHLKSNTIDSTNKVVITTIQRLFSILKGKEKFDDSLEEVELTGDMAPRDEIEYNSLIPPEYFDFIVVDECHRSIYGVWRQVLEYFDAFLIGLTATPALPTFGFFNRNLVMEYSYDRAVADGVNVPFEVYRIKTKITQDGSTIEADGDFQVEYRDKMTRKSRWEQLDEDKSYEANELDRSVVSRDQIRTIIQTFKDKLYTDIFPGRSEVPKTLIFAKDDNHAEEIVGIVKTVFGKGNDFCKKITYRTQENPDEILASFRTSYNPRIAVTVEMISTGTDVKPLECLIFLRDVKSRNYFEQMKGRGTRTIPSTDLKNVTPDNDHKTHFIIVDAVGVTESNKTDSRPLERQRNVSFEKLVKSIAMGKRDDDTLTTLAGRLARLEQQISKEQSKLIEEKAGKTLPKIVNEIFDALDPDKIENFATQNNMNIEDAKEELIEIACTPFDDPEIRELLINIKKDTEQLIDDISTDTILEASFSEDSKEKAMNTVTSFKEYIEQNKDKIDALSIIYNQSYAKRHLTYEMIKNLTEELKRPPLMLTASKLWRAYEQLDTSKVKKANPDKLLTNIIQVVRYTLGQNEILNGFDEKVNENYEKFIKEKEYSREQIHLLALIKDKIINNSSVEIEDLKANDQELLLNMYDKFGADYKNVIEELNIKLVA</sequence>
<dbReference type="Gene3D" id="3.90.1570.30">
    <property type="match status" value="1"/>
</dbReference>
<accession>A0A2S9SK98</accession>
<comment type="caution">
    <text evidence="3">The sequence shown here is derived from an EMBL/GenBank/DDBJ whole genome shotgun (WGS) entry which is preliminary data.</text>
</comment>
<dbReference type="Pfam" id="PF08463">
    <property type="entry name" value="EcoEI_R_C"/>
    <property type="match status" value="1"/>
</dbReference>
<evidence type="ECO:0000259" key="2">
    <source>
        <dbReference type="PROSITE" id="PS51192"/>
    </source>
</evidence>
<name>A0A2S9SK98_9BACT</name>
<dbReference type="EMBL" id="NXGJ01000016">
    <property type="protein sequence ID" value="PRM87009.1"/>
    <property type="molecule type" value="Genomic_DNA"/>
</dbReference>
<dbReference type="PANTHER" id="PTHR47396:SF1">
    <property type="entry name" value="ATP-DEPENDENT HELICASE IRC3-RELATED"/>
    <property type="match status" value="1"/>
</dbReference>
<keyword evidence="3" id="KW-0255">Endonuclease</keyword>
<keyword evidence="3" id="KW-0378">Hydrolase</keyword>
<dbReference type="InterPro" id="IPR013670">
    <property type="entry name" value="EcoEI_R_C_dom"/>
</dbReference>
<dbReference type="GO" id="GO:0005524">
    <property type="term" value="F:ATP binding"/>
    <property type="evidence" value="ECO:0007669"/>
    <property type="project" value="InterPro"/>
</dbReference>
<organism evidence="3 4">
    <name type="scientific">Aliarcobacter cryaerophilus</name>
    <dbReference type="NCBI Taxonomy" id="28198"/>
    <lineage>
        <taxon>Bacteria</taxon>
        <taxon>Pseudomonadati</taxon>
        <taxon>Campylobacterota</taxon>
        <taxon>Epsilonproteobacteria</taxon>
        <taxon>Campylobacterales</taxon>
        <taxon>Arcobacteraceae</taxon>
        <taxon>Aliarcobacter</taxon>
    </lineage>
</organism>
<proteinExistence type="predicted"/>
<dbReference type="Proteomes" id="UP000239065">
    <property type="component" value="Unassembled WGS sequence"/>
</dbReference>
<dbReference type="CDD" id="cd18799">
    <property type="entry name" value="SF2_C_EcoAI-like"/>
    <property type="match status" value="1"/>
</dbReference>
<evidence type="ECO:0000256" key="1">
    <source>
        <dbReference type="SAM" id="Coils"/>
    </source>
</evidence>
<dbReference type="RefSeq" id="WP_105909777.1">
    <property type="nucleotide sequence ID" value="NZ_NXGJ01000016.1"/>
</dbReference>
<evidence type="ECO:0000313" key="4">
    <source>
        <dbReference type="Proteomes" id="UP000239065"/>
    </source>
</evidence>